<dbReference type="AlphaFoldDB" id="A0A848C8I0"/>
<evidence type="ECO:0000313" key="14">
    <source>
        <dbReference type="Proteomes" id="UP000522333"/>
    </source>
</evidence>
<dbReference type="InterPro" id="IPR017945">
    <property type="entry name" value="DHBP_synth_RibB-like_a/b_dom"/>
</dbReference>
<dbReference type="RefSeq" id="WP_168935019.1">
    <property type="nucleotide sequence ID" value="NZ_JABAFY010000008.1"/>
</dbReference>
<dbReference type="PANTHER" id="PTHR42959">
    <property type="entry name" value="CARBAMOYLTRANSFERASE"/>
    <property type="match status" value="1"/>
</dbReference>
<dbReference type="GO" id="GO:0003725">
    <property type="term" value="F:double-stranded RNA binding"/>
    <property type="evidence" value="ECO:0007669"/>
    <property type="project" value="InterPro"/>
</dbReference>
<keyword evidence="13" id="KW-0808">Transferase</keyword>
<evidence type="ECO:0000256" key="6">
    <source>
        <dbReference type="ARBA" id="ARBA00022833"/>
    </source>
</evidence>
<dbReference type="Pfam" id="PF17788">
    <property type="entry name" value="HypF_C"/>
    <property type="match status" value="1"/>
</dbReference>
<accession>A0A848C8I0</accession>
<protein>
    <recommendedName>
        <fullName evidence="8">Carbamoyltransferase</fullName>
        <ecNumber evidence="8">6.2.-.-</ecNumber>
    </recommendedName>
</protein>
<dbReference type="InterPro" id="IPR011125">
    <property type="entry name" value="Znf_HypF"/>
</dbReference>
<keyword evidence="9" id="KW-0378">Hydrolase</keyword>
<dbReference type="EMBL" id="JABAFY010000008">
    <property type="protein sequence ID" value="NME51602.1"/>
    <property type="molecule type" value="Genomic_DNA"/>
</dbReference>
<evidence type="ECO:0000256" key="4">
    <source>
        <dbReference type="ARBA" id="ARBA00022723"/>
    </source>
</evidence>
<dbReference type="Pfam" id="PF22521">
    <property type="entry name" value="HypF_C_2"/>
    <property type="match status" value="1"/>
</dbReference>
<dbReference type="Gene3D" id="3.90.870.50">
    <property type="match status" value="1"/>
</dbReference>
<comment type="caution">
    <text evidence="13">The sequence shown here is derived from an EMBL/GenBank/DDBJ whole genome shotgun (WGS) entry which is preliminary data.</text>
</comment>
<evidence type="ECO:0000259" key="11">
    <source>
        <dbReference type="PROSITE" id="PS51160"/>
    </source>
</evidence>
<dbReference type="Pfam" id="PF00708">
    <property type="entry name" value="Acylphosphatase"/>
    <property type="match status" value="1"/>
</dbReference>
<keyword evidence="4" id="KW-0479">Metal-binding</keyword>
<evidence type="ECO:0000256" key="10">
    <source>
        <dbReference type="SAM" id="MobiDB-lite"/>
    </source>
</evidence>
<comment type="catalytic activity">
    <reaction evidence="9">
        <text>an acyl phosphate + H2O = a carboxylate + phosphate + H(+)</text>
        <dbReference type="Rhea" id="RHEA:14965"/>
        <dbReference type="ChEBI" id="CHEBI:15377"/>
        <dbReference type="ChEBI" id="CHEBI:15378"/>
        <dbReference type="ChEBI" id="CHEBI:29067"/>
        <dbReference type="ChEBI" id="CHEBI:43474"/>
        <dbReference type="ChEBI" id="CHEBI:59918"/>
        <dbReference type="EC" id="3.6.1.7"/>
    </reaction>
</comment>
<evidence type="ECO:0000256" key="7">
    <source>
        <dbReference type="ARBA" id="ARBA00048220"/>
    </source>
</evidence>
<dbReference type="GO" id="GO:0051604">
    <property type="term" value="P:protein maturation"/>
    <property type="evidence" value="ECO:0007669"/>
    <property type="project" value="TreeGrafter"/>
</dbReference>
<dbReference type="SUPFAM" id="SSF55821">
    <property type="entry name" value="YrdC/RibB"/>
    <property type="match status" value="1"/>
</dbReference>
<keyword evidence="3" id="KW-0436">Ligase</keyword>
<comment type="catalytic activity">
    <reaction evidence="7">
        <text>C-terminal L-cysteinyl-[HypE protein] + carbamoyl phosphate + ATP + H2O = C-terminal S-carboxamide-L-cysteinyl-[HypE protein] + AMP + phosphate + diphosphate + H(+)</text>
        <dbReference type="Rhea" id="RHEA:55636"/>
        <dbReference type="Rhea" id="RHEA-COMP:14247"/>
        <dbReference type="Rhea" id="RHEA-COMP:14392"/>
        <dbReference type="ChEBI" id="CHEBI:15377"/>
        <dbReference type="ChEBI" id="CHEBI:15378"/>
        <dbReference type="ChEBI" id="CHEBI:30616"/>
        <dbReference type="ChEBI" id="CHEBI:33019"/>
        <dbReference type="ChEBI" id="CHEBI:43474"/>
        <dbReference type="ChEBI" id="CHEBI:58228"/>
        <dbReference type="ChEBI" id="CHEBI:76913"/>
        <dbReference type="ChEBI" id="CHEBI:139126"/>
        <dbReference type="ChEBI" id="CHEBI:456215"/>
    </reaction>
</comment>
<dbReference type="UniPathway" id="UPA00335"/>
<dbReference type="Gene3D" id="3.30.420.360">
    <property type="match status" value="1"/>
</dbReference>
<evidence type="ECO:0000313" key="13">
    <source>
        <dbReference type="EMBL" id="NME51602.1"/>
    </source>
</evidence>
<dbReference type="PROSITE" id="PS51160">
    <property type="entry name" value="ACYLPHOSPHATASE_3"/>
    <property type="match status" value="1"/>
</dbReference>
<dbReference type="InterPro" id="IPR006070">
    <property type="entry name" value="Sua5-like_dom"/>
</dbReference>
<keyword evidence="6" id="KW-0862">Zinc</keyword>
<name>A0A848C8I0_9BACT</name>
<evidence type="ECO:0000256" key="9">
    <source>
        <dbReference type="PROSITE-ProRule" id="PRU00520"/>
    </source>
</evidence>
<evidence type="ECO:0000256" key="3">
    <source>
        <dbReference type="ARBA" id="ARBA00022598"/>
    </source>
</evidence>
<dbReference type="EC" id="6.2.-.-" evidence="8"/>
<evidence type="ECO:0000256" key="8">
    <source>
        <dbReference type="PIRNR" id="PIRNR006256"/>
    </source>
</evidence>
<reference evidence="13 14" key="1">
    <citation type="submission" date="2020-04" db="EMBL/GenBank/DDBJ databases">
        <authorList>
            <person name="Hitch T.C.A."/>
            <person name="Wylensek D."/>
            <person name="Clavel T."/>
        </authorList>
    </citation>
    <scope>NUCLEOTIDE SEQUENCE [LARGE SCALE GENOMIC DNA]</scope>
    <source>
        <strain evidence="13 14">PG-251-APC-1</strain>
    </source>
</reference>
<dbReference type="InterPro" id="IPR004421">
    <property type="entry name" value="Carbamoyltransferase_HypF"/>
</dbReference>
<dbReference type="InterPro" id="IPR051060">
    <property type="entry name" value="Carbamoyltrans_HypF-like"/>
</dbReference>
<evidence type="ECO:0000259" key="12">
    <source>
        <dbReference type="PROSITE" id="PS51163"/>
    </source>
</evidence>
<keyword evidence="5" id="KW-0863">Zinc-finger</keyword>
<gene>
    <name evidence="13" type="primary">hypF</name>
    <name evidence="13" type="ORF">HF854_03435</name>
</gene>
<dbReference type="GO" id="GO:0008270">
    <property type="term" value="F:zinc ion binding"/>
    <property type="evidence" value="ECO:0007669"/>
    <property type="project" value="UniProtKB-KW"/>
</dbReference>
<dbReference type="PANTHER" id="PTHR42959:SF1">
    <property type="entry name" value="CARBAMOYLTRANSFERASE HYPF"/>
    <property type="match status" value="1"/>
</dbReference>
<dbReference type="GO" id="GO:0016874">
    <property type="term" value="F:ligase activity"/>
    <property type="evidence" value="ECO:0007669"/>
    <property type="project" value="UniProtKB-UniRule"/>
</dbReference>
<evidence type="ECO:0000256" key="2">
    <source>
        <dbReference type="ARBA" id="ARBA00008097"/>
    </source>
</evidence>
<sequence>MIQHKRTALLAAGQVQGVGFRPFIYRLAVEGGLSGSVGNTSDGVRIEVQGPPEQVDTFAVRLRRELPPLARLTRLEITELPPVDGETEFVIVASHGHAGHSVLVSPDVGICEDCLRDMHTPGNPRFGYAFTNCTNCGPRYTITRSIPYDRATTSMACFPFCPRCEAEYRDPLDRRFHAQPVACPQCGPRLWLVDNPLLPPGGTLPPDSAPANWPGPETLPSEASMRDAVARAAALLREGHLLALKGLGGFQLACDARSARSVALLRLRKRRPHKPLALMVPDLATARELCDLAPEHEALLLCPEKPIVLCPARKGCLPPAIAPDTAGIGLMLPYTPLHAVLFDELVRLTATAGEPAPVLVMTSANASGEPICLGNREALRRLAHLADAWLLHDRDILVRVDDSVAGVRPLPADGEKPAAAPFFYRRARGYVPRPVMLPEAWGTDLPCVLGTGGELKATLCLTRGNEAFVSQHVGDLENAPTFGFYEEVARHLQDLLEVRPAAVVCDLHPDFLSTRHATELARREGLPLWHLQHHAAHAASVLTEHGHTGPALALTLDGTGLGTDKSIWGGELLFMELDAPRWQRLGRLAPFHLPGGEAAIREPWRIALGLALQSGLAPEALTGIWADCADDGDDVRRAPQAMAVTAVSEMWRRGLNCPPTSSAGRLFDAVSAALGLCTHITYEGQAAIRLKDAAARSALPGQWWCMGAEELRAPQPEHELLPALPLTEEDGLWQLDGTALFAAVLARRDRLPVEDLAARFHWQLAQGFTALAARAAGATGVRVVGLSGGVMQNALLARLLPLLLAAHGLTPLCQQEVPPGDGGISLGQAAWAQACLRAGMASEM</sequence>
<dbReference type="InterPro" id="IPR041440">
    <property type="entry name" value="HypF_C"/>
</dbReference>
<comment type="similarity">
    <text evidence="2 8">Belongs to the carbamoyltransferase HypF family.</text>
</comment>
<dbReference type="Gene3D" id="3.30.420.40">
    <property type="match status" value="1"/>
</dbReference>
<dbReference type="SUPFAM" id="SSF54975">
    <property type="entry name" value="Acylphosphatase/BLUF domain-like"/>
    <property type="match status" value="1"/>
</dbReference>
<dbReference type="Proteomes" id="UP000522333">
    <property type="component" value="Unassembled WGS sequence"/>
</dbReference>
<feature type="active site" evidence="9">
    <location>
        <position position="39"/>
    </location>
</feature>
<proteinExistence type="inferred from homology"/>
<dbReference type="InterPro" id="IPR001792">
    <property type="entry name" value="Acylphosphatase-like_dom"/>
</dbReference>
<dbReference type="GO" id="GO:0003998">
    <property type="term" value="F:acylphosphatase activity"/>
    <property type="evidence" value="ECO:0007669"/>
    <property type="project" value="UniProtKB-EC"/>
</dbReference>
<dbReference type="PIRSF" id="PIRSF006256">
    <property type="entry name" value="CMPcnvr_hdrg_mat"/>
    <property type="match status" value="1"/>
</dbReference>
<dbReference type="InterPro" id="IPR055128">
    <property type="entry name" value="HypF_C_2"/>
</dbReference>
<evidence type="ECO:0000256" key="1">
    <source>
        <dbReference type="ARBA" id="ARBA00004711"/>
    </source>
</evidence>
<dbReference type="Pfam" id="PF01300">
    <property type="entry name" value="Sua5_yciO_yrdC"/>
    <property type="match status" value="1"/>
</dbReference>
<feature type="domain" description="Acylphosphatase-like" evidence="11">
    <location>
        <begin position="6"/>
        <end position="93"/>
    </location>
</feature>
<dbReference type="Pfam" id="PF07503">
    <property type="entry name" value="zf-HYPF"/>
    <property type="match status" value="2"/>
</dbReference>
<evidence type="ECO:0000256" key="5">
    <source>
        <dbReference type="ARBA" id="ARBA00022771"/>
    </source>
</evidence>
<feature type="region of interest" description="Disordered" evidence="10">
    <location>
        <begin position="201"/>
        <end position="221"/>
    </location>
</feature>
<feature type="domain" description="YrdC-like" evidence="12">
    <location>
        <begin position="226"/>
        <end position="429"/>
    </location>
</feature>
<feature type="active site" evidence="9">
    <location>
        <position position="21"/>
    </location>
</feature>
<organism evidence="13 14">
    <name type="scientific">Desulfovibrio piger</name>
    <dbReference type="NCBI Taxonomy" id="901"/>
    <lineage>
        <taxon>Bacteria</taxon>
        <taxon>Pseudomonadati</taxon>
        <taxon>Thermodesulfobacteriota</taxon>
        <taxon>Desulfovibrionia</taxon>
        <taxon>Desulfovibrionales</taxon>
        <taxon>Desulfovibrionaceae</taxon>
        <taxon>Desulfovibrio</taxon>
    </lineage>
</organism>
<dbReference type="GO" id="GO:0016743">
    <property type="term" value="F:carboxyl- or carbamoyltransferase activity"/>
    <property type="evidence" value="ECO:0007669"/>
    <property type="project" value="UniProtKB-UniRule"/>
</dbReference>
<dbReference type="InterPro" id="IPR036046">
    <property type="entry name" value="Acylphosphatase-like_dom_sf"/>
</dbReference>
<comment type="pathway">
    <text evidence="1">Protein modification; [NiFe] hydrogenase maturation.</text>
</comment>
<dbReference type="PROSITE" id="PS51163">
    <property type="entry name" value="YRDC"/>
    <property type="match status" value="1"/>
</dbReference>
<dbReference type="Gene3D" id="3.30.110.120">
    <property type="match status" value="1"/>
</dbReference>
<dbReference type="NCBIfam" id="TIGR00143">
    <property type="entry name" value="hypF"/>
    <property type="match status" value="1"/>
</dbReference>